<protein>
    <submittedName>
        <fullName evidence="1">CLUMA_CG018275, isoform A</fullName>
    </submittedName>
</protein>
<reference evidence="1 2" key="1">
    <citation type="submission" date="2015-04" db="EMBL/GenBank/DDBJ databases">
        <authorList>
            <person name="Syromyatnikov M.Y."/>
            <person name="Popov V.N."/>
        </authorList>
    </citation>
    <scope>NUCLEOTIDE SEQUENCE [LARGE SCALE GENOMIC DNA]</scope>
</reference>
<evidence type="ECO:0000313" key="1">
    <source>
        <dbReference type="EMBL" id="CRL05355.1"/>
    </source>
</evidence>
<dbReference type="AlphaFoldDB" id="A0A1J1IYJ6"/>
<proteinExistence type="predicted"/>
<accession>A0A1J1IYJ6</accession>
<keyword evidence="2" id="KW-1185">Reference proteome</keyword>
<organism evidence="1 2">
    <name type="scientific">Clunio marinus</name>
    <dbReference type="NCBI Taxonomy" id="568069"/>
    <lineage>
        <taxon>Eukaryota</taxon>
        <taxon>Metazoa</taxon>
        <taxon>Ecdysozoa</taxon>
        <taxon>Arthropoda</taxon>
        <taxon>Hexapoda</taxon>
        <taxon>Insecta</taxon>
        <taxon>Pterygota</taxon>
        <taxon>Neoptera</taxon>
        <taxon>Endopterygota</taxon>
        <taxon>Diptera</taxon>
        <taxon>Nematocera</taxon>
        <taxon>Chironomoidea</taxon>
        <taxon>Chironomidae</taxon>
        <taxon>Clunio</taxon>
    </lineage>
</organism>
<dbReference type="OrthoDB" id="6016677at2759"/>
<dbReference type="EMBL" id="CVRI01000064">
    <property type="protein sequence ID" value="CRL05355.1"/>
    <property type="molecule type" value="Genomic_DNA"/>
</dbReference>
<gene>
    <name evidence="1" type="ORF">CLUMA_CG018275</name>
</gene>
<dbReference type="Proteomes" id="UP000183832">
    <property type="component" value="Unassembled WGS sequence"/>
</dbReference>
<evidence type="ECO:0000313" key="2">
    <source>
        <dbReference type="Proteomes" id="UP000183832"/>
    </source>
</evidence>
<name>A0A1J1IYJ6_9DIPT</name>
<sequence>MQQKKGSWLSVFKNIYHDEFQWSLVKSVGAFILGVRIAKELVGLEVMPAIQA</sequence>